<feature type="region of interest" description="Disordered" evidence="1">
    <location>
        <begin position="109"/>
        <end position="156"/>
    </location>
</feature>
<dbReference type="EnsemblPlants" id="OGLUM05G04820.1">
    <property type="protein sequence ID" value="OGLUM05G04820.1"/>
    <property type="gene ID" value="OGLUM05G04820"/>
</dbReference>
<keyword evidence="3" id="KW-1185">Reference proteome</keyword>
<reference evidence="2" key="2">
    <citation type="submission" date="2018-05" db="EMBL/GenBank/DDBJ databases">
        <title>OgluRS3 (Oryza glumaepatula Reference Sequence Version 3).</title>
        <authorList>
            <person name="Zhang J."/>
            <person name="Kudrna D."/>
            <person name="Lee S."/>
            <person name="Talag J."/>
            <person name="Welchert J."/>
            <person name="Wing R.A."/>
        </authorList>
    </citation>
    <scope>NUCLEOTIDE SEQUENCE [LARGE SCALE GENOMIC DNA]</scope>
</reference>
<dbReference type="Proteomes" id="UP000026961">
    <property type="component" value="Chromosome 5"/>
</dbReference>
<dbReference type="Gramene" id="OGLUM05G04820.1">
    <property type="protein sequence ID" value="OGLUM05G04820.1"/>
    <property type="gene ID" value="OGLUM05G04820"/>
</dbReference>
<organism evidence="2">
    <name type="scientific">Oryza glumipatula</name>
    <dbReference type="NCBI Taxonomy" id="40148"/>
    <lineage>
        <taxon>Eukaryota</taxon>
        <taxon>Viridiplantae</taxon>
        <taxon>Streptophyta</taxon>
        <taxon>Embryophyta</taxon>
        <taxon>Tracheophyta</taxon>
        <taxon>Spermatophyta</taxon>
        <taxon>Magnoliopsida</taxon>
        <taxon>Liliopsida</taxon>
        <taxon>Poales</taxon>
        <taxon>Poaceae</taxon>
        <taxon>BOP clade</taxon>
        <taxon>Oryzoideae</taxon>
        <taxon>Oryzeae</taxon>
        <taxon>Oryzinae</taxon>
        <taxon>Oryza</taxon>
    </lineage>
</organism>
<name>A0A0D9ZUT3_9ORYZ</name>
<evidence type="ECO:0000256" key="1">
    <source>
        <dbReference type="SAM" id="MobiDB-lite"/>
    </source>
</evidence>
<protein>
    <submittedName>
        <fullName evidence="2">Uncharacterized protein</fullName>
    </submittedName>
</protein>
<evidence type="ECO:0000313" key="3">
    <source>
        <dbReference type="Proteomes" id="UP000026961"/>
    </source>
</evidence>
<dbReference type="HOGENOM" id="CLU_1689460_0_0_1"/>
<reference evidence="2" key="1">
    <citation type="submission" date="2015-04" db="UniProtKB">
        <authorList>
            <consortium name="EnsemblPlants"/>
        </authorList>
    </citation>
    <scope>IDENTIFICATION</scope>
</reference>
<proteinExistence type="predicted"/>
<evidence type="ECO:0000313" key="2">
    <source>
        <dbReference type="EnsemblPlants" id="OGLUM05G04820.1"/>
    </source>
</evidence>
<dbReference type="AlphaFoldDB" id="A0A0D9ZUT3"/>
<sequence length="156" mass="17424">MFTVACTSSSTLAAAAARGMNGKKPARVWGSFLRWSGSEMRPRHRLDTHLHRQIDLAGRRERMSMMRSSVSSAAGFLVALDPFFFLDPFAMSPRSATCKWGARAHRTIGKQMKKGAGEGSPARTGDRETSPEIPFPSRRRRRRRPLWVLGSMSTTE</sequence>
<accession>A0A0D9ZUT3</accession>